<keyword evidence="4" id="KW-1185">Reference proteome</keyword>
<evidence type="ECO:0000313" key="4">
    <source>
        <dbReference type="Proteomes" id="UP000077202"/>
    </source>
</evidence>
<gene>
    <name evidence="3" type="ORF">AXG93_1154s1190</name>
</gene>
<feature type="compositionally biased region" description="Acidic residues" evidence="1">
    <location>
        <begin position="1"/>
        <end position="28"/>
    </location>
</feature>
<proteinExistence type="predicted"/>
<keyword evidence="2" id="KW-0812">Transmembrane</keyword>
<feature type="transmembrane region" description="Helical" evidence="2">
    <location>
        <begin position="71"/>
        <end position="88"/>
    </location>
</feature>
<comment type="caution">
    <text evidence="3">The sequence shown here is derived from an EMBL/GenBank/DDBJ whole genome shotgun (WGS) entry which is preliminary data.</text>
</comment>
<keyword evidence="2" id="KW-0472">Membrane</keyword>
<dbReference type="Proteomes" id="UP000077202">
    <property type="component" value="Unassembled WGS sequence"/>
</dbReference>
<reference evidence="3" key="1">
    <citation type="submission" date="2016-03" db="EMBL/GenBank/DDBJ databases">
        <title>Mechanisms controlling the formation of the plant cell surface in tip-growing cells are functionally conserved among land plants.</title>
        <authorList>
            <person name="Honkanen S."/>
            <person name="Jones V.A."/>
            <person name="Morieri G."/>
            <person name="Champion C."/>
            <person name="Hetherington A.J."/>
            <person name="Kelly S."/>
            <person name="Saint-Marcoux D."/>
            <person name="Proust H."/>
            <person name="Prescott H."/>
            <person name="Dolan L."/>
        </authorList>
    </citation>
    <scope>NUCLEOTIDE SEQUENCE [LARGE SCALE GENOMIC DNA]</scope>
    <source>
        <tissue evidence="3">Whole gametophyte</tissue>
    </source>
</reference>
<dbReference type="EMBL" id="LVLJ01000095">
    <property type="protein sequence ID" value="OAE35665.1"/>
    <property type="molecule type" value="Genomic_DNA"/>
</dbReference>
<name>A0A176WT21_MARPO</name>
<dbReference type="AlphaFoldDB" id="A0A176WT21"/>
<feature type="transmembrane region" description="Helical" evidence="2">
    <location>
        <begin position="100"/>
        <end position="120"/>
    </location>
</feature>
<accession>A0A176WT21</accession>
<evidence type="ECO:0000256" key="1">
    <source>
        <dbReference type="SAM" id="MobiDB-lite"/>
    </source>
</evidence>
<feature type="region of interest" description="Disordered" evidence="1">
    <location>
        <begin position="1"/>
        <end position="58"/>
    </location>
</feature>
<protein>
    <submittedName>
        <fullName evidence="3">Uncharacterized protein</fullName>
    </submittedName>
</protein>
<keyword evidence="2" id="KW-1133">Transmembrane helix</keyword>
<organism evidence="3 4">
    <name type="scientific">Marchantia polymorpha subsp. ruderalis</name>
    <dbReference type="NCBI Taxonomy" id="1480154"/>
    <lineage>
        <taxon>Eukaryota</taxon>
        <taxon>Viridiplantae</taxon>
        <taxon>Streptophyta</taxon>
        <taxon>Embryophyta</taxon>
        <taxon>Marchantiophyta</taxon>
        <taxon>Marchantiopsida</taxon>
        <taxon>Marchantiidae</taxon>
        <taxon>Marchantiales</taxon>
        <taxon>Marchantiaceae</taxon>
        <taxon>Marchantia</taxon>
    </lineage>
</organism>
<evidence type="ECO:0000256" key="2">
    <source>
        <dbReference type="SAM" id="Phobius"/>
    </source>
</evidence>
<evidence type="ECO:0000313" key="3">
    <source>
        <dbReference type="EMBL" id="OAE35665.1"/>
    </source>
</evidence>
<sequence length="135" mass="15039">MEEADEFERQEEQEAEAAEVRIDEDEEGAAPTEGDGPRLVVGPASLSRPARLGSRARGGSIAAQRSRSESHILMTFVYGMYVIVLLWTPVYRQQSTVVRVYLVVGFSLQYALKTVLLYLFSYTPDGAKRSVLYCA</sequence>